<feature type="domain" description="Transposase IS200-like" evidence="1">
    <location>
        <begin position="10"/>
        <end position="123"/>
    </location>
</feature>
<comment type="caution">
    <text evidence="2">The sequence shown here is derived from an EMBL/GenBank/DDBJ whole genome shotgun (WGS) entry which is preliminary data.</text>
</comment>
<dbReference type="Pfam" id="PF01797">
    <property type="entry name" value="Y1_Tnp"/>
    <property type="match status" value="1"/>
</dbReference>
<name>A0ABS8FXP2_9FIRM</name>
<reference evidence="2 3" key="1">
    <citation type="submission" date="2021-10" db="EMBL/GenBank/DDBJ databases">
        <title>Anaerobic single-cell dispensing facilitates the cultivation of human gut bacteria.</title>
        <authorList>
            <person name="Afrizal A."/>
        </authorList>
    </citation>
    <scope>NUCLEOTIDE SEQUENCE [LARGE SCALE GENOMIC DNA]</scope>
    <source>
        <strain evidence="2 3">CLA-AA-H200</strain>
    </source>
</reference>
<sequence length="255" mass="30838">MPRTARKRSCTDFYHVIGRGINHERIFNQTREKNNLIRLLRKYLDKYEVELYAYVIMSTHFHLLIHADLKVLSSYLAIVLAEFAEYYNYKHNRNGHVFQNRFRSECIENTQYFWNCVRYIHMNPVNANIVKSPLKYRFSSLKEYETENSQIIHADAIRVYKKEFSDFEEYLDFHQKSSRQIFIDIPEEVEIQQQKFALALINQEAHRQGLDSPKEIIEQQSLRKDYQQKLRNDLRISKTRAVRLYRFVKRCIIGK</sequence>
<dbReference type="InterPro" id="IPR036515">
    <property type="entry name" value="Transposase_17_sf"/>
</dbReference>
<dbReference type="RefSeq" id="WP_227707957.1">
    <property type="nucleotide sequence ID" value="NZ_JAJEQX010000017.1"/>
</dbReference>
<evidence type="ECO:0000259" key="1">
    <source>
        <dbReference type="SMART" id="SM01321"/>
    </source>
</evidence>
<accession>A0ABS8FXP2</accession>
<proteinExistence type="predicted"/>
<dbReference type="Gene3D" id="3.30.70.1290">
    <property type="entry name" value="Transposase IS200-like"/>
    <property type="match status" value="1"/>
</dbReference>
<dbReference type="SMART" id="SM01321">
    <property type="entry name" value="Y1_Tnp"/>
    <property type="match status" value="1"/>
</dbReference>
<dbReference type="PANTHER" id="PTHR34322">
    <property type="entry name" value="TRANSPOSASE, Y1_TNP DOMAIN-CONTAINING"/>
    <property type="match status" value="1"/>
</dbReference>
<dbReference type="SUPFAM" id="SSF143422">
    <property type="entry name" value="Transposase IS200-like"/>
    <property type="match status" value="1"/>
</dbReference>
<evidence type="ECO:0000313" key="3">
    <source>
        <dbReference type="Proteomes" id="UP001198151"/>
    </source>
</evidence>
<dbReference type="EMBL" id="JAJEQX010000017">
    <property type="protein sequence ID" value="MCC2254817.1"/>
    <property type="molecule type" value="Genomic_DNA"/>
</dbReference>
<dbReference type="PANTHER" id="PTHR34322:SF2">
    <property type="entry name" value="TRANSPOSASE IS200-LIKE DOMAIN-CONTAINING PROTEIN"/>
    <property type="match status" value="1"/>
</dbReference>
<evidence type="ECO:0000313" key="2">
    <source>
        <dbReference type="EMBL" id="MCC2254817.1"/>
    </source>
</evidence>
<protein>
    <submittedName>
        <fullName evidence="2">Transposase</fullName>
    </submittedName>
</protein>
<dbReference type="InterPro" id="IPR002686">
    <property type="entry name" value="Transposase_17"/>
</dbReference>
<keyword evidence="3" id="KW-1185">Reference proteome</keyword>
<dbReference type="Proteomes" id="UP001198151">
    <property type="component" value="Unassembled WGS sequence"/>
</dbReference>
<organism evidence="2 3">
    <name type="scientific">Ruminococcus turbiniformis</name>
    <dbReference type="NCBI Taxonomy" id="2881258"/>
    <lineage>
        <taxon>Bacteria</taxon>
        <taxon>Bacillati</taxon>
        <taxon>Bacillota</taxon>
        <taxon>Clostridia</taxon>
        <taxon>Eubacteriales</taxon>
        <taxon>Oscillospiraceae</taxon>
        <taxon>Ruminococcus</taxon>
    </lineage>
</organism>
<gene>
    <name evidence="2" type="ORF">LKD70_10365</name>
</gene>